<evidence type="ECO:0000256" key="1">
    <source>
        <dbReference type="ARBA" id="ARBA00004613"/>
    </source>
</evidence>
<comment type="caution">
    <text evidence="6">The sequence shown here is derived from an EMBL/GenBank/DDBJ whole genome shotgun (WGS) entry which is preliminary data.</text>
</comment>
<accession>A0AAW1CXQ9</accession>
<comment type="subcellular location">
    <subcellularLocation>
        <location evidence="1">Secreted</location>
    </subcellularLocation>
</comment>
<name>A0AAW1CXQ9_9HEMI</name>
<dbReference type="InterPro" id="IPR012674">
    <property type="entry name" value="Calycin"/>
</dbReference>
<dbReference type="GO" id="GO:0030682">
    <property type="term" value="P:symbiont-mediated perturbation of host defenses"/>
    <property type="evidence" value="ECO:0007669"/>
    <property type="project" value="InterPro"/>
</dbReference>
<keyword evidence="7" id="KW-1185">Reference proteome</keyword>
<dbReference type="PANTHER" id="PTHR10612:SF34">
    <property type="entry name" value="APOLIPOPROTEIN D"/>
    <property type="match status" value="1"/>
</dbReference>
<dbReference type="GO" id="GO:0006629">
    <property type="term" value="P:lipid metabolic process"/>
    <property type="evidence" value="ECO:0007669"/>
    <property type="project" value="TreeGrafter"/>
</dbReference>
<dbReference type="SUPFAM" id="SSF50814">
    <property type="entry name" value="Lipocalins"/>
    <property type="match status" value="1"/>
</dbReference>
<dbReference type="GO" id="GO:0005576">
    <property type="term" value="C:extracellular region"/>
    <property type="evidence" value="ECO:0007669"/>
    <property type="project" value="UniProtKB-SubCell"/>
</dbReference>
<sequence>MNTMLAKAFLTLCTLSIAKPLLIDYEKFALGGYIPWKLGKCLVPTVQQNFQTEKFFKDHWYQQSSYGNFLFQADGICPTVEYKITDAGEILELDYHFEQMLMKYISVNGNSYTQFIKDGQGYLPVTYSILGGLLSIDVPMFIVGTDYDNWAVVYSCKQQLFMKAEMSWIMTRSRNSTDQQQAILDTLQKNNMKITDYIKSVNVGCGPDEPHL</sequence>
<dbReference type="GO" id="GO:0005737">
    <property type="term" value="C:cytoplasm"/>
    <property type="evidence" value="ECO:0007669"/>
    <property type="project" value="TreeGrafter"/>
</dbReference>
<feature type="chain" id="PRO_5043889500" evidence="5">
    <location>
        <begin position="19"/>
        <end position="212"/>
    </location>
</feature>
<dbReference type="Proteomes" id="UP001461498">
    <property type="component" value="Unassembled WGS sequence"/>
</dbReference>
<keyword evidence="3 5" id="KW-0732">Signal</keyword>
<protein>
    <submittedName>
        <fullName evidence="6">Uncharacterized protein</fullName>
    </submittedName>
</protein>
<evidence type="ECO:0000256" key="5">
    <source>
        <dbReference type="SAM" id="SignalP"/>
    </source>
</evidence>
<proteinExistence type="inferred from homology"/>
<organism evidence="6 7">
    <name type="scientific">Rhynocoris fuscipes</name>
    <dbReference type="NCBI Taxonomy" id="488301"/>
    <lineage>
        <taxon>Eukaryota</taxon>
        <taxon>Metazoa</taxon>
        <taxon>Ecdysozoa</taxon>
        <taxon>Arthropoda</taxon>
        <taxon>Hexapoda</taxon>
        <taxon>Insecta</taxon>
        <taxon>Pterygota</taxon>
        <taxon>Neoptera</taxon>
        <taxon>Paraneoptera</taxon>
        <taxon>Hemiptera</taxon>
        <taxon>Heteroptera</taxon>
        <taxon>Panheteroptera</taxon>
        <taxon>Cimicomorpha</taxon>
        <taxon>Reduviidae</taxon>
        <taxon>Harpactorinae</taxon>
        <taxon>Harpactorini</taxon>
        <taxon>Rhynocoris</taxon>
    </lineage>
</organism>
<evidence type="ECO:0000313" key="7">
    <source>
        <dbReference type="Proteomes" id="UP001461498"/>
    </source>
</evidence>
<feature type="signal peptide" evidence="5">
    <location>
        <begin position="1"/>
        <end position="18"/>
    </location>
</feature>
<dbReference type="InterPro" id="IPR005657">
    <property type="entry name" value="Triabi/Procalin"/>
</dbReference>
<evidence type="ECO:0000256" key="4">
    <source>
        <dbReference type="ARBA" id="ARBA00034121"/>
    </source>
</evidence>
<evidence type="ECO:0000256" key="2">
    <source>
        <dbReference type="ARBA" id="ARBA00022525"/>
    </source>
</evidence>
<evidence type="ECO:0000313" key="6">
    <source>
        <dbReference type="EMBL" id="KAK9501402.1"/>
    </source>
</evidence>
<evidence type="ECO:0000256" key="3">
    <source>
        <dbReference type="ARBA" id="ARBA00022729"/>
    </source>
</evidence>
<dbReference type="AlphaFoldDB" id="A0AAW1CXQ9"/>
<dbReference type="PANTHER" id="PTHR10612">
    <property type="entry name" value="APOLIPOPROTEIN D"/>
    <property type="match status" value="1"/>
</dbReference>
<dbReference type="Pfam" id="PF03973">
    <property type="entry name" value="Triabin"/>
    <property type="match status" value="1"/>
</dbReference>
<dbReference type="EMBL" id="JAPXFL010000009">
    <property type="protein sequence ID" value="KAK9501402.1"/>
    <property type="molecule type" value="Genomic_DNA"/>
</dbReference>
<dbReference type="GO" id="GO:0000302">
    <property type="term" value="P:response to reactive oxygen species"/>
    <property type="evidence" value="ECO:0007669"/>
    <property type="project" value="TreeGrafter"/>
</dbReference>
<reference evidence="6 7" key="1">
    <citation type="submission" date="2022-12" db="EMBL/GenBank/DDBJ databases">
        <title>Chromosome-level genome assembly of true bugs.</title>
        <authorList>
            <person name="Ma L."/>
            <person name="Li H."/>
        </authorList>
    </citation>
    <scope>NUCLEOTIDE SEQUENCE [LARGE SCALE GENOMIC DNA]</scope>
    <source>
        <strain evidence="6">Lab_2022b</strain>
    </source>
</reference>
<dbReference type="Gene3D" id="2.40.128.20">
    <property type="match status" value="1"/>
</dbReference>
<keyword evidence="2" id="KW-0964">Secreted</keyword>
<comment type="similarity">
    <text evidence="4">Belongs to the calycin superfamily. Triabin family.</text>
</comment>
<gene>
    <name evidence="6" type="ORF">O3M35_012135</name>
</gene>